<keyword evidence="1" id="KW-0732">Signal</keyword>
<gene>
    <name evidence="2" type="ORF">QF030_003722</name>
</gene>
<dbReference type="EMBL" id="JAUSWV010000002">
    <property type="protein sequence ID" value="MDQ0581544.1"/>
    <property type="molecule type" value="Genomic_DNA"/>
</dbReference>
<sequence length="216" mass="21447">MTRRRSATAAVVLCALLTGCDVASGGAGGEDNLLKPTARAGATARAGGLGSAALVSRDTNGFTVSTPDGRRKVRVTQDACAPLAYALSGAAVGKPVTTVVREASGEGAEVTVVLAEYASDRAQQAMDAIATAVDACAAGFTATVDGKEHQVAKVAPELAPEGVDQAMGVGATVTRSGKATPTKAVILRSGNAIAYLSGAPSIPATVLDAQLVKLRG</sequence>
<dbReference type="PROSITE" id="PS51257">
    <property type="entry name" value="PROKAR_LIPOPROTEIN"/>
    <property type="match status" value="1"/>
</dbReference>
<keyword evidence="3" id="KW-1185">Reference proteome</keyword>
<dbReference type="Proteomes" id="UP001230654">
    <property type="component" value="Unassembled WGS sequence"/>
</dbReference>
<evidence type="ECO:0000313" key="2">
    <source>
        <dbReference type="EMBL" id="MDQ0581544.1"/>
    </source>
</evidence>
<protein>
    <recommendedName>
        <fullName evidence="4">Lipoprotein</fullName>
    </recommendedName>
</protein>
<feature type="signal peptide" evidence="1">
    <location>
        <begin position="1"/>
        <end position="23"/>
    </location>
</feature>
<comment type="caution">
    <text evidence="2">The sequence shown here is derived from an EMBL/GenBank/DDBJ whole genome shotgun (WGS) entry which is preliminary data.</text>
</comment>
<accession>A0ABU0NR06</accession>
<evidence type="ECO:0000313" key="3">
    <source>
        <dbReference type="Proteomes" id="UP001230654"/>
    </source>
</evidence>
<feature type="chain" id="PRO_5047100204" description="Lipoprotein" evidence="1">
    <location>
        <begin position="24"/>
        <end position="216"/>
    </location>
</feature>
<evidence type="ECO:0000256" key="1">
    <source>
        <dbReference type="SAM" id="SignalP"/>
    </source>
</evidence>
<proteinExistence type="predicted"/>
<organism evidence="2 3">
    <name type="scientific">Streptomyces rishiriensis</name>
    <dbReference type="NCBI Taxonomy" id="68264"/>
    <lineage>
        <taxon>Bacteria</taxon>
        <taxon>Bacillati</taxon>
        <taxon>Actinomycetota</taxon>
        <taxon>Actinomycetes</taxon>
        <taxon>Kitasatosporales</taxon>
        <taxon>Streptomycetaceae</taxon>
        <taxon>Streptomyces</taxon>
    </lineage>
</organism>
<evidence type="ECO:0008006" key="4">
    <source>
        <dbReference type="Google" id="ProtNLM"/>
    </source>
</evidence>
<reference evidence="2 3" key="1">
    <citation type="submission" date="2023-07" db="EMBL/GenBank/DDBJ databases">
        <title>Comparative genomics of wheat-associated soil bacteria to identify genetic determinants of phenazine resistance.</title>
        <authorList>
            <person name="Mouncey N."/>
        </authorList>
    </citation>
    <scope>NUCLEOTIDE SEQUENCE [LARGE SCALE GENOMIC DNA]</scope>
    <source>
        <strain evidence="2 3">B2I6</strain>
    </source>
</reference>
<dbReference type="RefSeq" id="WP_307163784.1">
    <property type="nucleotide sequence ID" value="NZ_JAUSWV010000002.1"/>
</dbReference>
<name>A0ABU0NR06_STRRH</name>